<dbReference type="PANTHER" id="PTHR43283:SF11">
    <property type="entry name" value="BETA-LACTAMASE-RELATED DOMAIN-CONTAINING PROTEIN"/>
    <property type="match status" value="1"/>
</dbReference>
<dbReference type="NCBIfam" id="NF002968">
    <property type="entry name" value="PRK03642.1"/>
    <property type="match status" value="1"/>
</dbReference>
<reference evidence="4" key="1">
    <citation type="submission" date="2022-02" db="EMBL/GenBank/DDBJ databases">
        <title>Crop Bioprotection Bacillus Genome Sequencing.</title>
        <authorList>
            <person name="Dunlap C."/>
        </authorList>
    </citation>
    <scope>NUCLEOTIDE SEQUENCE</scope>
    <source>
        <strain evidence="4">EC49O2N-C10</strain>
    </source>
</reference>
<feature type="chain" id="PRO_5040302013" evidence="2">
    <location>
        <begin position="26"/>
        <end position="445"/>
    </location>
</feature>
<feature type="domain" description="Beta-lactamase-related" evidence="3">
    <location>
        <begin position="56"/>
        <end position="425"/>
    </location>
</feature>
<keyword evidence="2" id="KW-0732">Signal</keyword>
<dbReference type="GO" id="GO:0016787">
    <property type="term" value="F:hydrolase activity"/>
    <property type="evidence" value="ECO:0007669"/>
    <property type="project" value="UniProtKB-KW"/>
</dbReference>
<organism evidence="4 5">
    <name type="scientific">Bacillus halotolerans</name>
    <dbReference type="NCBI Taxonomy" id="260554"/>
    <lineage>
        <taxon>Bacteria</taxon>
        <taxon>Bacillati</taxon>
        <taxon>Bacillota</taxon>
        <taxon>Bacilli</taxon>
        <taxon>Bacillales</taxon>
        <taxon>Bacillaceae</taxon>
        <taxon>Bacillus</taxon>
    </lineage>
</organism>
<dbReference type="EMBL" id="JALAWA010000006">
    <property type="protein sequence ID" value="MCY9185357.1"/>
    <property type="molecule type" value="Genomic_DNA"/>
</dbReference>
<name>A0A9Q4EJB6_9BACI</name>
<dbReference type="Proteomes" id="UP001073053">
    <property type="component" value="Unassembled WGS sequence"/>
</dbReference>
<comment type="caution">
    <text evidence="4">The sequence shown here is derived from an EMBL/GenBank/DDBJ whole genome shotgun (WGS) entry which is preliminary data.</text>
</comment>
<protein>
    <submittedName>
        <fullName evidence="4">Penicillin binding protein PBP4B</fullName>
    </submittedName>
</protein>
<keyword evidence="1" id="KW-0378">Hydrolase</keyword>
<evidence type="ECO:0000256" key="1">
    <source>
        <dbReference type="ARBA" id="ARBA00022801"/>
    </source>
</evidence>
<dbReference type="Pfam" id="PF00144">
    <property type="entry name" value="Beta-lactamase"/>
    <property type="match status" value="1"/>
</dbReference>
<dbReference type="InterPro" id="IPR050789">
    <property type="entry name" value="Diverse_Enzym_Activities"/>
</dbReference>
<dbReference type="Gene3D" id="3.40.710.10">
    <property type="entry name" value="DD-peptidase/beta-lactamase superfamily"/>
    <property type="match status" value="1"/>
</dbReference>
<dbReference type="AlphaFoldDB" id="A0A9Q4EJB6"/>
<dbReference type="PANTHER" id="PTHR43283">
    <property type="entry name" value="BETA-LACTAMASE-RELATED"/>
    <property type="match status" value="1"/>
</dbReference>
<sequence>MRTKTLALLSAILTVSILTPNEAFAQTALHQADNQVEPKTINPETAQFSSKKLRKVDQMIERDIAAGFPGAVLVVVKDGRMIKKEAYGYSKKYDGAELLRRPAKMKTRTMFDLASNTKMYAANFALQRLVSQGKLDVYEKVSAYLPDFKDQPTDRIKGKDNIRVIDVLQHQSGLPSSFYFYSPEKAGMYYSQEREKTIEYLMKIPLDYETGTKHVYSDIGYMLLGCIVEKLTGKPLDVYTKQELYKPLKLKHTLYNPLQKGFKAKQFAATERMGNTRDGVIHFPHIRTDTLQGEVHDEKAFYSMEGVSGHAGLFSNADDMAILLQVMLNKGTYRNVSLFDQKTADLFTAPSATDPTFGLGWRRNGSKSMEWMFGPYASENAYGHTGWTGTVTIIDPAYNLGIALLTNKKHSPVADPAENPNVFEGDQFSTGSYGSVITAIYEAMK</sequence>
<dbReference type="SUPFAM" id="SSF56601">
    <property type="entry name" value="beta-lactamase/transpeptidase-like"/>
    <property type="match status" value="1"/>
</dbReference>
<dbReference type="InterPro" id="IPR012338">
    <property type="entry name" value="Beta-lactam/transpept-like"/>
</dbReference>
<evidence type="ECO:0000313" key="5">
    <source>
        <dbReference type="Proteomes" id="UP001073053"/>
    </source>
</evidence>
<dbReference type="InterPro" id="IPR001466">
    <property type="entry name" value="Beta-lactam-related"/>
</dbReference>
<evidence type="ECO:0000256" key="2">
    <source>
        <dbReference type="SAM" id="SignalP"/>
    </source>
</evidence>
<feature type="signal peptide" evidence="2">
    <location>
        <begin position="1"/>
        <end position="25"/>
    </location>
</feature>
<dbReference type="RefSeq" id="WP_268497000.1">
    <property type="nucleotide sequence ID" value="NZ_JALAVZ010000004.1"/>
</dbReference>
<gene>
    <name evidence="4" type="primary">pbp4b</name>
    <name evidence="4" type="ORF">MOF03_11985</name>
</gene>
<evidence type="ECO:0000259" key="3">
    <source>
        <dbReference type="Pfam" id="PF00144"/>
    </source>
</evidence>
<evidence type="ECO:0000313" key="4">
    <source>
        <dbReference type="EMBL" id="MCY9185357.1"/>
    </source>
</evidence>
<accession>A0A9Q4EJB6</accession>
<proteinExistence type="predicted"/>